<reference evidence="3" key="1">
    <citation type="journal article" date="2019" name="Int. J. Syst. Evol. Microbiol.">
        <title>The Global Catalogue of Microorganisms (GCM) 10K type strain sequencing project: providing services to taxonomists for standard genome sequencing and annotation.</title>
        <authorList>
            <consortium name="The Broad Institute Genomics Platform"/>
            <consortium name="The Broad Institute Genome Sequencing Center for Infectious Disease"/>
            <person name="Wu L."/>
            <person name="Ma J."/>
        </authorList>
    </citation>
    <scope>NUCLEOTIDE SEQUENCE [LARGE SCALE GENOMIC DNA]</scope>
    <source>
        <strain evidence="3">CCUG 48316</strain>
    </source>
</reference>
<keyword evidence="1" id="KW-0812">Transmembrane</keyword>
<keyword evidence="1" id="KW-1133">Transmembrane helix</keyword>
<feature type="transmembrane region" description="Helical" evidence="1">
    <location>
        <begin position="6"/>
        <end position="27"/>
    </location>
</feature>
<evidence type="ECO:0000313" key="3">
    <source>
        <dbReference type="Proteomes" id="UP001596292"/>
    </source>
</evidence>
<sequence length="205" mass="22380">MSEKAGIYLGSLTLAFFMILVLFSLIGYQIPCGSEQLPVVVLALGAGMSASFMSGSLTSKFELPFQLSQHPLVVSASGGIAAFFIVFFAGSQVLVREYGCGIVFGSTQVRISEIDDLMWVKINGTEVTRGEFGQSPGWVNVTSHINRGSNNVQIWIANGKYGGCGGKLEWKINDRLIHTLERRWFNDAAQANAVCFTQNQTVEFH</sequence>
<evidence type="ECO:0000256" key="1">
    <source>
        <dbReference type="SAM" id="Phobius"/>
    </source>
</evidence>
<comment type="caution">
    <text evidence="2">The sequence shown here is derived from an EMBL/GenBank/DDBJ whole genome shotgun (WGS) entry which is preliminary data.</text>
</comment>
<dbReference type="InterPro" id="IPR008979">
    <property type="entry name" value="Galactose-bd-like_sf"/>
</dbReference>
<feature type="transmembrane region" description="Helical" evidence="1">
    <location>
        <begin position="39"/>
        <end position="58"/>
    </location>
</feature>
<dbReference type="Proteomes" id="UP001596292">
    <property type="component" value="Unassembled WGS sequence"/>
</dbReference>
<feature type="transmembrane region" description="Helical" evidence="1">
    <location>
        <begin position="70"/>
        <end position="89"/>
    </location>
</feature>
<evidence type="ECO:0000313" key="2">
    <source>
        <dbReference type="EMBL" id="MFC6789041.1"/>
    </source>
</evidence>
<dbReference type="SUPFAM" id="SSF49785">
    <property type="entry name" value="Galactose-binding domain-like"/>
    <property type="match status" value="1"/>
</dbReference>
<name>A0ABW2BI29_9HYPH</name>
<accession>A0ABW2BI29</accession>
<keyword evidence="3" id="KW-1185">Reference proteome</keyword>
<protein>
    <submittedName>
        <fullName evidence="2">Uncharacterized protein</fullName>
    </submittedName>
</protein>
<gene>
    <name evidence="2" type="ORF">ACFQE0_04980</name>
</gene>
<dbReference type="EMBL" id="JBHSWN010000001">
    <property type="protein sequence ID" value="MFC6789041.1"/>
    <property type="molecule type" value="Genomic_DNA"/>
</dbReference>
<keyword evidence="1" id="KW-0472">Membrane</keyword>
<organism evidence="2 3">
    <name type="scientific">Methylobacterium komagatae</name>
    <dbReference type="NCBI Taxonomy" id="374425"/>
    <lineage>
        <taxon>Bacteria</taxon>
        <taxon>Pseudomonadati</taxon>
        <taxon>Pseudomonadota</taxon>
        <taxon>Alphaproteobacteria</taxon>
        <taxon>Hyphomicrobiales</taxon>
        <taxon>Methylobacteriaceae</taxon>
        <taxon>Methylobacterium</taxon>
    </lineage>
</organism>
<dbReference type="RefSeq" id="WP_378967658.1">
    <property type="nucleotide sequence ID" value="NZ_JBHSWN010000001.1"/>
</dbReference>
<proteinExistence type="predicted"/>